<reference evidence="2 3" key="1">
    <citation type="journal article" date="2016" name="Genome Biol. Evol.">
        <title>Divergent and convergent evolution of fungal pathogenicity.</title>
        <authorList>
            <person name="Shang Y."/>
            <person name="Xiao G."/>
            <person name="Zheng P."/>
            <person name="Cen K."/>
            <person name="Zhan S."/>
            <person name="Wang C."/>
        </authorList>
    </citation>
    <scope>NUCLEOTIDE SEQUENCE [LARGE SCALE GENOMIC DNA]</scope>
    <source>
        <strain evidence="2 3">ARSEF 7405</strain>
    </source>
</reference>
<evidence type="ECO:0008006" key="4">
    <source>
        <dbReference type="Google" id="ProtNLM"/>
    </source>
</evidence>
<name>A0A167VHF0_9EURO</name>
<dbReference type="Proteomes" id="UP000242877">
    <property type="component" value="Unassembled WGS sequence"/>
</dbReference>
<dbReference type="EMBL" id="AZGZ01000033">
    <property type="protein sequence ID" value="KZZ87534.1"/>
    <property type="molecule type" value="Genomic_DNA"/>
</dbReference>
<protein>
    <recommendedName>
        <fullName evidence="4">Proteasome assembly chaperone 3</fullName>
    </recommendedName>
</protein>
<keyword evidence="3" id="KW-1185">Reference proteome</keyword>
<dbReference type="AlphaFoldDB" id="A0A167VHF0"/>
<accession>A0A167VHF0</accession>
<organism evidence="2 3">
    <name type="scientific">Ascosphaera apis ARSEF 7405</name>
    <dbReference type="NCBI Taxonomy" id="392613"/>
    <lineage>
        <taxon>Eukaryota</taxon>
        <taxon>Fungi</taxon>
        <taxon>Dikarya</taxon>
        <taxon>Ascomycota</taxon>
        <taxon>Pezizomycotina</taxon>
        <taxon>Eurotiomycetes</taxon>
        <taxon>Eurotiomycetidae</taxon>
        <taxon>Onygenales</taxon>
        <taxon>Ascosphaeraceae</taxon>
        <taxon>Ascosphaera</taxon>
    </lineage>
</organism>
<feature type="region of interest" description="Disordered" evidence="1">
    <location>
        <begin position="1"/>
        <end position="28"/>
    </location>
</feature>
<evidence type="ECO:0000256" key="1">
    <source>
        <dbReference type="SAM" id="MobiDB-lite"/>
    </source>
</evidence>
<evidence type="ECO:0000313" key="3">
    <source>
        <dbReference type="Proteomes" id="UP000242877"/>
    </source>
</evidence>
<comment type="caution">
    <text evidence="2">The sequence shown here is derived from an EMBL/GenBank/DDBJ whole genome shotgun (WGS) entry which is preliminary data.</text>
</comment>
<dbReference type="Gene3D" id="3.30.230.90">
    <property type="match status" value="1"/>
</dbReference>
<dbReference type="VEuPathDB" id="FungiDB:AAP_05617"/>
<gene>
    <name evidence="2" type="ORF">AAP_05617</name>
</gene>
<dbReference type="InterPro" id="IPR053720">
    <property type="entry name" value="Psm_Assembly_Chaperone"/>
</dbReference>
<sequence length="107" mass="11200">MNNKFSVPLENTNPGTEGSHTLPLPTSENALLPLPELTATTILGPRGSERETVGQLLAIQIASAIAMKSPDEKRSLLVGLGLELGGKGREVGAEEVAEVVDVALRCL</sequence>
<proteinExistence type="predicted"/>
<evidence type="ECO:0000313" key="2">
    <source>
        <dbReference type="EMBL" id="KZZ87534.1"/>
    </source>
</evidence>